<gene>
    <name evidence="2" type="ORF">Pma05_77020</name>
</gene>
<comment type="caution">
    <text evidence="2">The sequence shown here is derived from an EMBL/GenBank/DDBJ whole genome shotgun (WGS) entry which is preliminary data.</text>
</comment>
<proteinExistence type="predicted"/>
<feature type="coiled-coil region" evidence="1">
    <location>
        <begin position="75"/>
        <end position="123"/>
    </location>
</feature>
<name>A0ABQ4F2J9_9ACTN</name>
<keyword evidence="3" id="KW-1185">Reference proteome</keyword>
<dbReference type="EMBL" id="BONX01000065">
    <property type="protein sequence ID" value="GIH01130.1"/>
    <property type="molecule type" value="Genomic_DNA"/>
</dbReference>
<dbReference type="Proteomes" id="UP000621500">
    <property type="component" value="Unassembled WGS sequence"/>
</dbReference>
<keyword evidence="1" id="KW-0175">Coiled coil</keyword>
<organism evidence="2 3">
    <name type="scientific">Plantactinospora mayteni</name>
    <dbReference type="NCBI Taxonomy" id="566021"/>
    <lineage>
        <taxon>Bacteria</taxon>
        <taxon>Bacillati</taxon>
        <taxon>Actinomycetota</taxon>
        <taxon>Actinomycetes</taxon>
        <taxon>Micromonosporales</taxon>
        <taxon>Micromonosporaceae</taxon>
        <taxon>Plantactinospora</taxon>
    </lineage>
</organism>
<accession>A0ABQ4F2J9</accession>
<protein>
    <recommendedName>
        <fullName evidence="4">Transposase</fullName>
    </recommendedName>
</protein>
<evidence type="ECO:0008006" key="4">
    <source>
        <dbReference type="Google" id="ProtNLM"/>
    </source>
</evidence>
<sequence>MTQPPPLTDTDVRAALDAMHRETATTGRRPSVLGLAQRLGLPNTTLRRRFPEICAELTPGHTTPAASPATDVATIRNLRRDNARLRRDNHNLTANLEVAIANIQQLTLEVHQLREALEHARNVTRLPRPPR</sequence>
<evidence type="ECO:0000313" key="2">
    <source>
        <dbReference type="EMBL" id="GIH01130.1"/>
    </source>
</evidence>
<evidence type="ECO:0000256" key="1">
    <source>
        <dbReference type="SAM" id="Coils"/>
    </source>
</evidence>
<evidence type="ECO:0000313" key="3">
    <source>
        <dbReference type="Proteomes" id="UP000621500"/>
    </source>
</evidence>
<reference evidence="2 3" key="1">
    <citation type="submission" date="2021-01" db="EMBL/GenBank/DDBJ databases">
        <title>Whole genome shotgun sequence of Plantactinospora mayteni NBRC 109088.</title>
        <authorList>
            <person name="Komaki H."/>
            <person name="Tamura T."/>
        </authorList>
    </citation>
    <scope>NUCLEOTIDE SEQUENCE [LARGE SCALE GENOMIC DNA]</scope>
    <source>
        <strain evidence="2 3">NBRC 109088</strain>
    </source>
</reference>
<dbReference type="RefSeq" id="WP_203862426.1">
    <property type="nucleotide sequence ID" value="NZ_BAAAZQ010000035.1"/>
</dbReference>